<accession>A0A0K1P869</accession>
<name>A0A0K1P869_9BACT</name>
<reference evidence="10 11" key="1">
    <citation type="submission" date="2015-08" db="EMBL/GenBank/DDBJ databases">
        <authorList>
            <person name="Babu N.S."/>
            <person name="Beckwith C.J."/>
            <person name="Beseler K.G."/>
            <person name="Brison A."/>
            <person name="Carone J.V."/>
            <person name="Caskin T.P."/>
            <person name="Diamond M."/>
            <person name="Durham M.E."/>
            <person name="Foxe J.M."/>
            <person name="Go M."/>
            <person name="Henderson B.A."/>
            <person name="Jones I.B."/>
            <person name="McGettigan J.A."/>
            <person name="Micheletti S.J."/>
            <person name="Nasrallah M.E."/>
            <person name="Ortiz D."/>
            <person name="Piller C.R."/>
            <person name="Privatt S.R."/>
            <person name="Schneider S.L."/>
            <person name="Sharp S."/>
            <person name="Smith T.C."/>
            <person name="Stanton J.D."/>
            <person name="Ullery H.E."/>
            <person name="Wilson R.J."/>
            <person name="Serrano M.G."/>
            <person name="Buck G."/>
            <person name="Lee V."/>
            <person name="Wang Y."/>
            <person name="Carvalho R."/>
            <person name="Voegtly L."/>
            <person name="Shi R."/>
            <person name="Duckworth R."/>
            <person name="Johnson A."/>
            <person name="Loviza R."/>
            <person name="Walstead R."/>
            <person name="Shah Z."/>
            <person name="Kiflezghi M."/>
            <person name="Wade K."/>
            <person name="Ball S.L."/>
            <person name="Bradley K.W."/>
            <person name="Asai D.J."/>
            <person name="Bowman C.A."/>
            <person name="Russell D.A."/>
            <person name="Pope W.H."/>
            <person name="Jacobs-Sera D."/>
            <person name="Hendrix R.W."/>
            <person name="Hatfull G.F."/>
        </authorList>
    </citation>
    <scope>NUCLEOTIDE SEQUENCE [LARGE SCALE GENOMIC DNA]</scope>
    <source>
        <strain evidence="10 11">DSM 27710</strain>
    </source>
</reference>
<evidence type="ECO:0000313" key="10">
    <source>
        <dbReference type="EMBL" id="AKU89718.1"/>
    </source>
</evidence>
<evidence type="ECO:0000256" key="1">
    <source>
        <dbReference type="ARBA" id="ARBA00001275"/>
    </source>
</evidence>
<comment type="catalytic activity">
    <reaction evidence="1">
        <text>[(1-&gt;4)-alpha-D-glucosyl](n) + phosphate = [(1-&gt;4)-alpha-D-glucosyl](n-1) + alpha-D-glucose 1-phosphate</text>
        <dbReference type="Rhea" id="RHEA:41732"/>
        <dbReference type="Rhea" id="RHEA-COMP:9584"/>
        <dbReference type="Rhea" id="RHEA-COMP:9586"/>
        <dbReference type="ChEBI" id="CHEBI:15444"/>
        <dbReference type="ChEBI" id="CHEBI:43474"/>
        <dbReference type="ChEBI" id="CHEBI:58601"/>
        <dbReference type="EC" id="2.4.1.1"/>
    </reaction>
</comment>
<sequence length="539" mass="60792">MSNPRVAYFCMEYGLHEELPMYAGGLGILAGDHIKSAHDRGLPLVAIGLFWREGYTQQRIGGDGYPYDDFPAVSMEGFEDAGVRFHVSVQGNQVECRALRSERYGTAPLYLIESVEDRFRWITRRLYGGRHHDRIAQEILLGVGGVRLLRALGHQVDVYHFNEGHAVFAGLELIRERIGRGLSFDEALADTRDEIVFTTHTPVPAGNESHDLGVLHEMGAWLDFNQGEMERLGGNPFNMTVAGLRLCRQANAVAKLHAETSREMWKHVSGAAPIVAITNGVHPGTWQDARIRAAFEADDPAGLWNAHQEAKRELCADVKSRAGVELDPGRAIIGFARRAASYKRSDLILRDPSRIEPLLERREVQLLFSGKAHPQDEIGKRIVANLARLARQYPSSVVFIENYDMAIGRALTRGCDLWLNNPIRPFEASGTSGMKAAMNGVLNFSVLDGWWPEGCEHGVNGWQIGDAYEGEDRDEHDLRSLFEVLTGQILPTYYGDHERWIRMMRASIEMSRWRFSSDRMLEEYYEKLYSPKKRLRAVS</sequence>
<dbReference type="PANTHER" id="PTHR42655">
    <property type="entry name" value="GLYCOGEN PHOSPHORYLASE"/>
    <property type="match status" value="1"/>
</dbReference>
<dbReference type="EMBL" id="CP012332">
    <property type="protein sequence ID" value="AKU89718.1"/>
    <property type="molecule type" value="Genomic_DNA"/>
</dbReference>
<dbReference type="EC" id="2.4.1.1" evidence="4"/>
<dbReference type="InterPro" id="IPR000811">
    <property type="entry name" value="Glyco_trans_35"/>
</dbReference>
<dbReference type="STRING" id="1391653.AKJ08_0105"/>
<keyword evidence="5" id="KW-0328">Glycosyltransferase</keyword>
<keyword evidence="11" id="KW-1185">Reference proteome</keyword>
<evidence type="ECO:0000256" key="5">
    <source>
        <dbReference type="ARBA" id="ARBA00022676"/>
    </source>
</evidence>
<dbReference type="GO" id="GO:0030170">
    <property type="term" value="F:pyridoxal phosphate binding"/>
    <property type="evidence" value="ECO:0007669"/>
    <property type="project" value="InterPro"/>
</dbReference>
<dbReference type="KEGG" id="vin:AKJ08_0105"/>
<dbReference type="Gene3D" id="3.40.50.2000">
    <property type="entry name" value="Glycogen Phosphorylase B"/>
    <property type="match status" value="3"/>
</dbReference>
<comment type="function">
    <text evidence="9">Phosphorylase is an important allosteric enzyme in carbohydrate metabolism. Enzymes from different sources differ in their regulatory mechanisms and in their natural substrates. However, all known phosphorylases share catalytic and structural properties.</text>
</comment>
<dbReference type="InterPro" id="IPR011834">
    <property type="entry name" value="Agluc_phsphrylas"/>
</dbReference>
<dbReference type="OrthoDB" id="7229284at2"/>
<evidence type="ECO:0000256" key="6">
    <source>
        <dbReference type="ARBA" id="ARBA00022679"/>
    </source>
</evidence>
<evidence type="ECO:0000256" key="9">
    <source>
        <dbReference type="ARBA" id="ARBA00025174"/>
    </source>
</evidence>
<keyword evidence="8" id="KW-0119">Carbohydrate metabolism</keyword>
<dbReference type="AlphaFoldDB" id="A0A0K1P869"/>
<dbReference type="GO" id="GO:0005975">
    <property type="term" value="P:carbohydrate metabolic process"/>
    <property type="evidence" value="ECO:0007669"/>
    <property type="project" value="InterPro"/>
</dbReference>
<dbReference type="Pfam" id="PF00343">
    <property type="entry name" value="Phosphorylase"/>
    <property type="match status" value="1"/>
</dbReference>
<dbReference type="RefSeq" id="WP_050724275.1">
    <property type="nucleotide sequence ID" value="NZ_CP012332.1"/>
</dbReference>
<evidence type="ECO:0000256" key="8">
    <source>
        <dbReference type="ARBA" id="ARBA00023277"/>
    </source>
</evidence>
<evidence type="ECO:0000256" key="3">
    <source>
        <dbReference type="ARBA" id="ARBA00006047"/>
    </source>
</evidence>
<evidence type="ECO:0000256" key="2">
    <source>
        <dbReference type="ARBA" id="ARBA00001933"/>
    </source>
</evidence>
<comment type="cofactor">
    <cofactor evidence="2">
        <name>pyridoxal 5'-phosphate</name>
        <dbReference type="ChEBI" id="CHEBI:597326"/>
    </cofactor>
</comment>
<evidence type="ECO:0000313" key="11">
    <source>
        <dbReference type="Proteomes" id="UP000055590"/>
    </source>
</evidence>
<proteinExistence type="inferred from homology"/>
<evidence type="ECO:0000256" key="7">
    <source>
        <dbReference type="ARBA" id="ARBA00022898"/>
    </source>
</evidence>
<dbReference type="NCBIfam" id="TIGR02094">
    <property type="entry name" value="more_P_ylases"/>
    <property type="match status" value="1"/>
</dbReference>
<dbReference type="SUPFAM" id="SSF53756">
    <property type="entry name" value="UDP-Glycosyltransferase/glycogen phosphorylase"/>
    <property type="match status" value="1"/>
</dbReference>
<dbReference type="GO" id="GO:0008184">
    <property type="term" value="F:glycogen phosphorylase activity"/>
    <property type="evidence" value="ECO:0007669"/>
    <property type="project" value="InterPro"/>
</dbReference>
<dbReference type="PATRIC" id="fig|1391653.3.peg.112"/>
<comment type="similarity">
    <text evidence="3">Belongs to the glycogen phosphorylase family.</text>
</comment>
<dbReference type="PROSITE" id="PS00102">
    <property type="entry name" value="PHOSPHORYLASE"/>
    <property type="match status" value="1"/>
</dbReference>
<keyword evidence="6" id="KW-0808">Transferase</keyword>
<gene>
    <name evidence="10" type="ORF">AKJ08_0105</name>
</gene>
<dbReference type="PANTHER" id="PTHR42655:SF1">
    <property type="entry name" value="GLYCOGEN PHOSPHORYLASE"/>
    <property type="match status" value="1"/>
</dbReference>
<keyword evidence="7" id="KW-0663">Pyridoxal phosphate</keyword>
<dbReference type="InterPro" id="IPR035090">
    <property type="entry name" value="Pyridoxal_P_attach_site"/>
</dbReference>
<protein>
    <recommendedName>
        <fullName evidence="4">glycogen phosphorylase</fullName>
        <ecNumber evidence="4">2.4.1.1</ecNumber>
    </recommendedName>
</protein>
<dbReference type="InterPro" id="IPR052182">
    <property type="entry name" value="Glycogen/Maltodextrin_Phosph"/>
</dbReference>
<dbReference type="Proteomes" id="UP000055590">
    <property type="component" value="Chromosome"/>
</dbReference>
<organism evidence="10 11">
    <name type="scientific">Vulgatibacter incomptus</name>
    <dbReference type="NCBI Taxonomy" id="1391653"/>
    <lineage>
        <taxon>Bacteria</taxon>
        <taxon>Pseudomonadati</taxon>
        <taxon>Myxococcota</taxon>
        <taxon>Myxococcia</taxon>
        <taxon>Myxococcales</taxon>
        <taxon>Cystobacterineae</taxon>
        <taxon>Vulgatibacteraceae</taxon>
        <taxon>Vulgatibacter</taxon>
    </lineage>
</organism>
<evidence type="ECO:0000256" key="4">
    <source>
        <dbReference type="ARBA" id="ARBA00012591"/>
    </source>
</evidence>